<dbReference type="EMBL" id="DXEU01000056">
    <property type="protein sequence ID" value="HIX51787.1"/>
    <property type="molecule type" value="Genomic_DNA"/>
</dbReference>
<evidence type="ECO:0000313" key="2">
    <source>
        <dbReference type="EMBL" id="HIX51787.1"/>
    </source>
</evidence>
<comment type="caution">
    <text evidence="2">The sequence shown here is derived from an EMBL/GenBank/DDBJ whole genome shotgun (WGS) entry which is preliminary data.</text>
</comment>
<protein>
    <submittedName>
        <fullName evidence="2">Aryl-sulfate sulfotransferase</fullName>
    </submittedName>
</protein>
<dbReference type="PANTHER" id="PTHR35340">
    <property type="entry name" value="PQQ ENZYME REPEAT PROTEIN-RELATED"/>
    <property type="match status" value="1"/>
</dbReference>
<proteinExistence type="predicted"/>
<feature type="domain" description="Arylsulfotransferase N-terminal" evidence="1">
    <location>
        <begin position="37"/>
        <end position="117"/>
    </location>
</feature>
<dbReference type="InterPro" id="IPR038477">
    <property type="entry name" value="ASST_N_sf"/>
</dbReference>
<dbReference type="InterPro" id="IPR035391">
    <property type="entry name" value="Arylsulfotran_N"/>
</dbReference>
<gene>
    <name evidence="2" type="ORF">IAA28_03145</name>
</gene>
<organism evidence="2 3">
    <name type="scientific">Candidatus Lachnoclostridium stercoripullorum</name>
    <dbReference type="NCBI Taxonomy" id="2838635"/>
    <lineage>
        <taxon>Bacteria</taxon>
        <taxon>Bacillati</taxon>
        <taxon>Bacillota</taxon>
        <taxon>Clostridia</taxon>
        <taxon>Lachnospirales</taxon>
        <taxon>Lachnospiraceae</taxon>
    </lineage>
</organism>
<evidence type="ECO:0000313" key="3">
    <source>
        <dbReference type="Proteomes" id="UP000886780"/>
    </source>
</evidence>
<dbReference type="Pfam" id="PF05935">
    <property type="entry name" value="Arylsulfotrans"/>
    <property type="match status" value="1"/>
</dbReference>
<dbReference type="InterPro" id="IPR010262">
    <property type="entry name" value="Arylsulfotransferase_bact"/>
</dbReference>
<name>A0A9D2AVH0_9FIRM</name>
<dbReference type="Gene3D" id="2.60.40.3100">
    <property type="entry name" value="Arylsulphate sulphotransferase monomer, N-terminal domain"/>
    <property type="match status" value="1"/>
</dbReference>
<reference evidence="2" key="2">
    <citation type="submission" date="2021-04" db="EMBL/GenBank/DDBJ databases">
        <authorList>
            <person name="Gilroy R."/>
        </authorList>
    </citation>
    <scope>NUCLEOTIDE SEQUENCE</scope>
    <source>
        <strain evidence="2">ChiGjej4B4-12881</strain>
    </source>
</reference>
<dbReference type="GO" id="GO:0004062">
    <property type="term" value="F:aryl sulfotransferase activity"/>
    <property type="evidence" value="ECO:0007669"/>
    <property type="project" value="InterPro"/>
</dbReference>
<sequence>MGVLYKEVDHIIHRQYKAEQEFLAEYGREKHTIANPYVKLNPYLIAPLTALVMFENEKPAFAKVTVKGKEAAGDMMYRPASDSIHMVLPILGLYPDYENTVVIELSTGETATLKIRTEAADDKLKAPTYMETTSEYLEDFVIMVSPTSPAYTAAYDYAGDVRWYNTLNLAFDIKRARNGRLLMGTDRLVAPPYHTTGVYEMGMIGKVYREYRIPGGYHHDEWEMENGDILILTQYLPRGTVEDACVLVDRKTGKILKEWDHQDVLPVYPVGGSGSQDAHDWFHNNAVWYDKKTNSLTFSGRHQDIIINRDFETGKLNWIIGDPTGWPEEMQKYFFRPVGDGDFDWQYEQHACMVLPNGDIMCFDNGHWRSKIKENYVDANDNFSRGVIYRINTDDMTIEQVWQYGKERGAEFFSPYICNCEYYERGHYMVHSGGIATDDQGRHLNVPAAGMTKEIDEGTVHLNSITVEVKDDQVMYEMHLPANYYRAEKLHLYDEGDVLTFGEGEILGSLGVTEEFLTEAPAEPAGMIPDEYKAKFAKEADRLVFKASFEKGTLVMLNLEGENGTPDRHYFVPTTKRPFLAMCVGTFLEHDARAVEFPVSAEGIEGTYKITVTVDDKKYDTGIEVTF</sequence>
<dbReference type="InterPro" id="IPR053143">
    <property type="entry name" value="Arylsulfate_ST"/>
</dbReference>
<dbReference type="Pfam" id="PF17425">
    <property type="entry name" value="Arylsulfotran_N"/>
    <property type="match status" value="1"/>
</dbReference>
<reference evidence="2" key="1">
    <citation type="journal article" date="2021" name="PeerJ">
        <title>Extensive microbial diversity within the chicken gut microbiome revealed by metagenomics and culture.</title>
        <authorList>
            <person name="Gilroy R."/>
            <person name="Ravi A."/>
            <person name="Getino M."/>
            <person name="Pursley I."/>
            <person name="Horton D.L."/>
            <person name="Alikhan N.F."/>
            <person name="Baker D."/>
            <person name="Gharbi K."/>
            <person name="Hall N."/>
            <person name="Watson M."/>
            <person name="Adriaenssens E.M."/>
            <person name="Foster-Nyarko E."/>
            <person name="Jarju S."/>
            <person name="Secka A."/>
            <person name="Antonio M."/>
            <person name="Oren A."/>
            <person name="Chaudhuri R.R."/>
            <person name="La Ragione R."/>
            <person name="Hildebrand F."/>
            <person name="Pallen M.J."/>
        </authorList>
    </citation>
    <scope>NUCLEOTIDE SEQUENCE</scope>
    <source>
        <strain evidence="2">ChiGjej4B4-12881</strain>
    </source>
</reference>
<accession>A0A9D2AVH0</accession>
<dbReference type="AlphaFoldDB" id="A0A9D2AVH0"/>
<dbReference type="PANTHER" id="PTHR35340:SF10">
    <property type="entry name" value="CYTOPLASMIC PROTEIN"/>
    <property type="match status" value="1"/>
</dbReference>
<dbReference type="Proteomes" id="UP000886780">
    <property type="component" value="Unassembled WGS sequence"/>
</dbReference>
<evidence type="ECO:0000259" key="1">
    <source>
        <dbReference type="Pfam" id="PF17425"/>
    </source>
</evidence>